<sequence length="196" mass="22753">MSMSMSMTTSIRPLEIANCYICNRAPRTAQGCHHETETLTAECKRATSNYYRGPLKRRIQELEKLVAEQATTRVIAAYNVLVARRRQERRAAQEEAERMPCYAVWAGWHGAPPPSLVHPKLSQDIAVMLDYAERRYERKKHSDWKKCCLLYPQYLADIWLRLSVMLPLDDWGVREREAVAEPLGVRVGRQRRMSYG</sequence>
<comment type="caution">
    <text evidence="1">The sequence shown here is derived from an EMBL/GenBank/DDBJ whole genome shotgun (WGS) entry which is preliminary data.</text>
</comment>
<gene>
    <name evidence="1" type="ORF">CAC42_2314</name>
</gene>
<accession>A0A2K1QIU4</accession>
<name>A0A2K1QIU4_9PEZI</name>
<dbReference type="EMBL" id="NKHZ01000081">
    <property type="protein sequence ID" value="PNS15085.1"/>
    <property type="molecule type" value="Genomic_DNA"/>
</dbReference>
<protein>
    <submittedName>
        <fullName evidence="1">Uncharacterized protein</fullName>
    </submittedName>
</protein>
<organism evidence="1 2">
    <name type="scientific">Sphaceloma murrayae</name>
    <dbReference type="NCBI Taxonomy" id="2082308"/>
    <lineage>
        <taxon>Eukaryota</taxon>
        <taxon>Fungi</taxon>
        <taxon>Dikarya</taxon>
        <taxon>Ascomycota</taxon>
        <taxon>Pezizomycotina</taxon>
        <taxon>Dothideomycetes</taxon>
        <taxon>Dothideomycetidae</taxon>
        <taxon>Myriangiales</taxon>
        <taxon>Elsinoaceae</taxon>
        <taxon>Sphaceloma</taxon>
    </lineage>
</organism>
<evidence type="ECO:0000313" key="2">
    <source>
        <dbReference type="Proteomes" id="UP000243797"/>
    </source>
</evidence>
<keyword evidence="2" id="KW-1185">Reference proteome</keyword>
<evidence type="ECO:0000313" key="1">
    <source>
        <dbReference type="EMBL" id="PNS15085.1"/>
    </source>
</evidence>
<dbReference type="AlphaFoldDB" id="A0A2K1QIU4"/>
<dbReference type="Proteomes" id="UP000243797">
    <property type="component" value="Unassembled WGS sequence"/>
</dbReference>
<dbReference type="InParanoid" id="A0A2K1QIU4"/>
<proteinExistence type="predicted"/>
<reference evidence="1 2" key="1">
    <citation type="submission" date="2017-06" db="EMBL/GenBank/DDBJ databases">
        <title>Draft genome sequence of a variant of Elsinoe murrayae.</title>
        <authorList>
            <person name="Cheng Q."/>
        </authorList>
    </citation>
    <scope>NUCLEOTIDE SEQUENCE [LARGE SCALE GENOMIC DNA]</scope>
    <source>
        <strain evidence="1 2">CQ-2017a</strain>
    </source>
</reference>